<feature type="domain" description="XS" evidence="1">
    <location>
        <begin position="15"/>
        <end position="126"/>
    </location>
</feature>
<evidence type="ECO:0000259" key="2">
    <source>
        <dbReference type="Pfam" id="PF03469"/>
    </source>
</evidence>
<feature type="domain" description="Factor of DNA methylation 1-5/IDN2" evidence="2">
    <location>
        <begin position="442"/>
        <end position="510"/>
    </location>
</feature>
<dbReference type="RefSeq" id="XP_031371544.1">
    <property type="nucleotide sequence ID" value="XM_031515684.1"/>
</dbReference>
<dbReference type="GO" id="GO:0080188">
    <property type="term" value="P:gene silencing by siRNA-directed DNA methylation"/>
    <property type="evidence" value="ECO:0007669"/>
    <property type="project" value="InterPro"/>
</dbReference>
<dbReference type="AlphaFoldDB" id="A0A6P8BPF5"/>
<dbReference type="Proteomes" id="UP000515151">
    <property type="component" value="Chromosome 8"/>
</dbReference>
<evidence type="ECO:0000313" key="3">
    <source>
        <dbReference type="Proteomes" id="UP000515151"/>
    </source>
</evidence>
<dbReference type="CDD" id="cd12266">
    <property type="entry name" value="RRM_like_XS"/>
    <property type="match status" value="1"/>
</dbReference>
<dbReference type="Gene3D" id="3.30.70.2890">
    <property type="entry name" value="XS domain"/>
    <property type="match status" value="1"/>
</dbReference>
<dbReference type="RefSeq" id="XP_031371543.1">
    <property type="nucleotide sequence ID" value="XM_031515683.1"/>
</dbReference>
<evidence type="ECO:0000313" key="5">
    <source>
        <dbReference type="RefSeq" id="XP_031371544.1"/>
    </source>
</evidence>
<evidence type="ECO:0000313" key="4">
    <source>
        <dbReference type="RefSeq" id="XP_031371543.1"/>
    </source>
</evidence>
<dbReference type="InterPro" id="IPR038588">
    <property type="entry name" value="XS_domain_sf"/>
</dbReference>
<keyword evidence="3" id="KW-1185">Reference proteome</keyword>
<dbReference type="GeneID" id="116187089"/>
<proteinExistence type="predicted"/>
<dbReference type="PANTHER" id="PTHR21596">
    <property type="entry name" value="RIBONUCLEASE P SUBUNIT P38"/>
    <property type="match status" value="1"/>
</dbReference>
<gene>
    <name evidence="4 5" type="primary">LOC116187089</name>
</gene>
<dbReference type="InterPro" id="IPR045177">
    <property type="entry name" value="FDM1-5/IDN2"/>
</dbReference>
<protein>
    <submittedName>
        <fullName evidence="4 5">Protein INVOLVED IN DE NOVO 2-like</fullName>
    </submittedName>
</protein>
<evidence type="ECO:0000259" key="1">
    <source>
        <dbReference type="Pfam" id="PF03468"/>
    </source>
</evidence>
<dbReference type="InterPro" id="IPR005379">
    <property type="entry name" value="FDM1-5/IDN2_XH"/>
</dbReference>
<reference evidence="4 5" key="2">
    <citation type="submission" date="2025-04" db="UniProtKB">
        <authorList>
            <consortium name="RefSeq"/>
        </authorList>
    </citation>
    <scope>IDENTIFICATION</scope>
    <source>
        <tissue evidence="4 5">Leaf</tissue>
    </source>
</reference>
<dbReference type="Pfam" id="PF03468">
    <property type="entry name" value="XS"/>
    <property type="match status" value="1"/>
</dbReference>
<dbReference type="OrthoDB" id="1025561at2759"/>
<name>A0A6P8BPF5_PUNGR</name>
<accession>A0A6P8BPF5</accession>
<dbReference type="PANTHER" id="PTHR21596:SF65">
    <property type="entry name" value="PROTEIN INVOLVED IN DE NOVO 2-RELATED"/>
    <property type="match status" value="1"/>
</dbReference>
<reference evidence="3" key="1">
    <citation type="journal article" date="2020" name="Plant Biotechnol. J.">
        <title>The pomegranate (Punica granatum L.) draft genome dissects genetic divergence between soft- and hard-seeded cultivars.</title>
        <authorList>
            <person name="Luo X."/>
            <person name="Li H."/>
            <person name="Wu Z."/>
            <person name="Yao W."/>
            <person name="Zhao P."/>
            <person name="Cao D."/>
            <person name="Yu H."/>
            <person name="Li K."/>
            <person name="Poudel K."/>
            <person name="Zhao D."/>
            <person name="Zhang F."/>
            <person name="Xia X."/>
            <person name="Chen L."/>
            <person name="Wang Q."/>
            <person name="Jing D."/>
            <person name="Cao S."/>
        </authorList>
    </citation>
    <scope>NUCLEOTIDE SEQUENCE [LARGE SCALE GENOMIC DNA]</scope>
</reference>
<organism evidence="3 4">
    <name type="scientific">Punica granatum</name>
    <name type="common">Pomegranate</name>
    <dbReference type="NCBI Taxonomy" id="22663"/>
    <lineage>
        <taxon>Eukaryota</taxon>
        <taxon>Viridiplantae</taxon>
        <taxon>Streptophyta</taxon>
        <taxon>Embryophyta</taxon>
        <taxon>Tracheophyta</taxon>
        <taxon>Spermatophyta</taxon>
        <taxon>Magnoliopsida</taxon>
        <taxon>eudicotyledons</taxon>
        <taxon>Gunneridae</taxon>
        <taxon>Pentapetalae</taxon>
        <taxon>rosids</taxon>
        <taxon>malvids</taxon>
        <taxon>Myrtales</taxon>
        <taxon>Lythraceae</taxon>
        <taxon>Punica</taxon>
    </lineage>
</organism>
<dbReference type="InterPro" id="IPR005380">
    <property type="entry name" value="XS_domain"/>
</dbReference>
<dbReference type="Pfam" id="PF03469">
    <property type="entry name" value="XH"/>
    <property type="match status" value="1"/>
</dbReference>
<sequence length="519" mass="60199">MNRADMDVDMAEDGEKFVWPWTGILVNITIRRVRNGQYVGMSGRELKNELMRRGFDPVRVRPLWNKQGHSGNAVVEFKRGWVGFHDALLFARAYEADSHGRWDWYASNETDAGLYAWIARESDYNSYGIVGEYLTKAGDLKTVSEFMEEEARKHDILVSHLKRVIELKDKHLQEMQEKNDQVSWAVHQFTVLKEKLNAAIDNIRMATEDQLQRVLNSHEKFKLCMESQAKELELSEFELKERQARIDRETNNVVKGTQRKNSIQDCSFQSLDWPRADQNVATLAKDQVEDRGEPELEIEQLGWKLRVKRRRRSVSEECTDKEGSHTSIQILQSPVLKEPEEHVILHEACQDLIKVMEKAANSSWIGTMKNEDVKTRPVPEVLELKYNEEHEAERKLSALCYLWKEYLNNTALKPFPLTSNEGMHSVMKKVANGSWIGPETNGDVETRLVSEVLELKCSEEQEAERKLSVLCYLWMEYMNNTAWKPFPLTLNVGMNSEVICAEKEQLQGLMKPVRLRQQP</sequence>